<dbReference type="RefSeq" id="WP_099436077.1">
    <property type="nucleotide sequence ID" value="NZ_CP138348.1"/>
</dbReference>
<dbReference type="NCBIfam" id="TIGR03469">
    <property type="entry name" value="HpnB"/>
    <property type="match status" value="1"/>
</dbReference>
<gene>
    <name evidence="3" type="ORF">SAY89_04525</name>
</gene>
<dbReference type="InterPro" id="IPR001173">
    <property type="entry name" value="Glyco_trans_2-like"/>
</dbReference>
<organism evidence="3">
    <name type="scientific">Cyanobacterium aponinum AL20115</name>
    <dbReference type="NCBI Taxonomy" id="3090662"/>
    <lineage>
        <taxon>Bacteria</taxon>
        <taxon>Bacillati</taxon>
        <taxon>Cyanobacteriota</taxon>
        <taxon>Cyanophyceae</taxon>
        <taxon>Oscillatoriophycideae</taxon>
        <taxon>Chroococcales</taxon>
        <taxon>Geminocystaceae</taxon>
        <taxon>Cyanobacterium</taxon>
    </lineage>
</organism>
<feature type="transmembrane region" description="Helical" evidence="1">
    <location>
        <begin position="315"/>
        <end position="335"/>
    </location>
</feature>
<evidence type="ECO:0000313" key="3">
    <source>
        <dbReference type="EMBL" id="WPF89541.1"/>
    </source>
</evidence>
<feature type="transmembrane region" description="Helical" evidence="1">
    <location>
        <begin position="283"/>
        <end position="303"/>
    </location>
</feature>
<dbReference type="AlphaFoldDB" id="A0AAF0ZC54"/>
<feature type="transmembrane region" description="Helical" evidence="1">
    <location>
        <begin position="341"/>
        <end position="361"/>
    </location>
</feature>
<proteinExistence type="predicted"/>
<feature type="domain" description="Glycosyltransferase 2-like" evidence="2">
    <location>
        <begin position="41"/>
        <end position="220"/>
    </location>
</feature>
<name>A0AAF0ZC54_9CHRO</name>
<accession>A0AAF0ZC54</accession>
<dbReference type="Pfam" id="PF00535">
    <property type="entry name" value="Glycos_transf_2"/>
    <property type="match status" value="1"/>
</dbReference>
<evidence type="ECO:0000259" key="2">
    <source>
        <dbReference type="Pfam" id="PF00535"/>
    </source>
</evidence>
<protein>
    <submittedName>
        <fullName evidence="3">Glycosyltransferase</fullName>
    </submittedName>
</protein>
<sequence length="384" mass="43569">MIIFATLSLIIWIYLITARGNFWLCNQFLESQILKEKLNVTIIIPARNEAENISICLESLLNQDYQGDFKIILVNDQSEDNTAQIAENLARKKNQTHRLIILNGKPLPQGWSGKLWAMSQGVEWARQNLSTDYFLFTDADIKHSVDNLSQLLAKAEKDNLDLVSLMVKLHCQSFWEKLLIPAFIFFFQKLYPFPLINNPRSKVSGAAGGCILIREKALTRIGGIEALKQALIDDCTLASLVKKSLPPNHGIWLGLSNNTVSLRKYPTLNPIWNMVARTAFTQLNYSTLLLIGTILGMFITYLISPIAFLYSLYSLNIPLLIISLITLLLMALSYYPTVKLYQLPIFYSFCLSAIAFLYTLMTIDSAFRHWQGKGGQWKGRVYGN</sequence>
<dbReference type="SUPFAM" id="SSF53448">
    <property type="entry name" value="Nucleotide-diphospho-sugar transferases"/>
    <property type="match status" value="1"/>
</dbReference>
<keyword evidence="1" id="KW-0812">Transmembrane</keyword>
<keyword evidence="1" id="KW-1133">Transmembrane helix</keyword>
<dbReference type="PANTHER" id="PTHR43646">
    <property type="entry name" value="GLYCOSYLTRANSFERASE"/>
    <property type="match status" value="1"/>
</dbReference>
<dbReference type="Gene3D" id="3.90.550.10">
    <property type="entry name" value="Spore Coat Polysaccharide Biosynthesis Protein SpsA, Chain A"/>
    <property type="match status" value="1"/>
</dbReference>
<dbReference type="PANTHER" id="PTHR43646:SF3">
    <property type="entry name" value="SLR1566 PROTEIN"/>
    <property type="match status" value="1"/>
</dbReference>
<keyword evidence="1" id="KW-0472">Membrane</keyword>
<evidence type="ECO:0000256" key="1">
    <source>
        <dbReference type="SAM" id="Phobius"/>
    </source>
</evidence>
<dbReference type="InterPro" id="IPR029044">
    <property type="entry name" value="Nucleotide-diphossugar_trans"/>
</dbReference>
<dbReference type="InterPro" id="IPR017832">
    <property type="entry name" value="Glyco_trans_2_hopen-assoc_HpnB"/>
</dbReference>
<dbReference type="EMBL" id="CP138348">
    <property type="protein sequence ID" value="WPF89541.1"/>
    <property type="molecule type" value="Genomic_DNA"/>
</dbReference>
<reference evidence="3" key="1">
    <citation type="submission" date="2023-11" db="EMBL/GenBank/DDBJ databases">
        <title>Genome sequence of Cyanobacterium aponinum BCRC AL20115.</title>
        <authorList>
            <person name="Chang H.-Y."/>
            <person name="Lin K.-M."/>
            <person name="Hsueh H.-T."/>
            <person name="Chu H.-A."/>
            <person name="Kuo C.-H."/>
        </authorList>
    </citation>
    <scope>NUCLEOTIDE SEQUENCE</scope>
    <source>
        <strain evidence="3">AL20115</strain>
    </source>
</reference>